<comment type="caution">
    <text evidence="2">The sequence shown here is derived from an EMBL/GenBank/DDBJ whole genome shotgun (WGS) entry which is preliminary data.</text>
</comment>
<keyword evidence="3" id="KW-1185">Reference proteome</keyword>
<dbReference type="EMBL" id="JARRTL010000002">
    <property type="protein sequence ID" value="MEC0483271.1"/>
    <property type="molecule type" value="Genomic_DNA"/>
</dbReference>
<accession>A0ABU6GWW2</accession>
<evidence type="ECO:0000256" key="1">
    <source>
        <dbReference type="SAM" id="MobiDB-lite"/>
    </source>
</evidence>
<feature type="region of interest" description="Disordered" evidence="1">
    <location>
        <begin position="1"/>
        <end position="42"/>
    </location>
</feature>
<organism evidence="2 3">
    <name type="scientific">Bacillus glycinifermentans</name>
    <dbReference type="NCBI Taxonomy" id="1664069"/>
    <lineage>
        <taxon>Bacteria</taxon>
        <taxon>Bacillati</taxon>
        <taxon>Bacillota</taxon>
        <taxon>Bacilli</taxon>
        <taxon>Bacillales</taxon>
        <taxon>Bacillaceae</taxon>
        <taxon>Bacillus</taxon>
    </lineage>
</organism>
<name>A0ABU6GWW2_9BACI</name>
<gene>
    <name evidence="2" type="ORF">P8828_00135</name>
</gene>
<dbReference type="Proteomes" id="UP001341297">
    <property type="component" value="Unassembled WGS sequence"/>
</dbReference>
<sequence>MNIEHPMIVDIRTYGHPKGPFNSRRTDRRRETDRDSMQRGSV</sequence>
<evidence type="ECO:0000313" key="2">
    <source>
        <dbReference type="EMBL" id="MEC0483271.1"/>
    </source>
</evidence>
<evidence type="ECO:0000313" key="3">
    <source>
        <dbReference type="Proteomes" id="UP001341297"/>
    </source>
</evidence>
<reference evidence="2 3" key="1">
    <citation type="submission" date="2023-03" db="EMBL/GenBank/DDBJ databases">
        <title>Agriculturally important microbes genome sequencing.</title>
        <authorList>
            <person name="Dunlap C."/>
        </authorList>
    </citation>
    <scope>NUCLEOTIDE SEQUENCE [LARGE SCALE GENOMIC DNA]</scope>
    <source>
        <strain evidence="2 3">CBP-3203</strain>
    </source>
</reference>
<feature type="compositionally biased region" description="Basic and acidic residues" evidence="1">
    <location>
        <begin position="24"/>
        <end position="42"/>
    </location>
</feature>
<protein>
    <submittedName>
        <fullName evidence="2">Uncharacterized protein</fullName>
    </submittedName>
</protein>
<proteinExistence type="predicted"/>
<dbReference type="RefSeq" id="WP_269430317.1">
    <property type="nucleotide sequence ID" value="NZ_CP023481.1"/>
</dbReference>